<evidence type="ECO:0000313" key="2">
    <source>
        <dbReference type="Proteomes" id="UP000243342"/>
    </source>
</evidence>
<dbReference type="EMBL" id="MLCF01000094">
    <property type="protein sequence ID" value="OIV36421.1"/>
    <property type="molecule type" value="Genomic_DNA"/>
</dbReference>
<dbReference type="PANTHER" id="PTHR34389">
    <property type="entry name" value="L-RHAMNOSE MUTAROTASE"/>
    <property type="match status" value="1"/>
</dbReference>
<accession>A0A1J7BCV0</accession>
<sequence>MSAANPKRYAQIIRLRPEAEAEYRRIHQEVWPEVLAMIEKCHMRNYSIFLRDGLLFAYYEYVGTDHDADMARMAEDPHTQRWWKITDPMQAKVESAGEDEWWGRADEVFHTD</sequence>
<name>A0A1J7BCV0_9ACTN</name>
<dbReference type="STRING" id="1428644.BIV57_16265"/>
<reference evidence="1 2" key="1">
    <citation type="submission" date="2016-10" db="EMBL/GenBank/DDBJ databases">
        <title>Genome sequence of Streptomyces gilvigriseus MUSC 26.</title>
        <authorList>
            <person name="Lee L.-H."/>
            <person name="Ser H.-L."/>
        </authorList>
    </citation>
    <scope>NUCLEOTIDE SEQUENCE [LARGE SCALE GENOMIC DNA]</scope>
    <source>
        <strain evidence="1 2">MUSC 26</strain>
    </source>
</reference>
<dbReference type="AlphaFoldDB" id="A0A1J7BCV0"/>
<comment type="caution">
    <text evidence="1">The sequence shown here is derived from an EMBL/GenBank/DDBJ whole genome shotgun (WGS) entry which is preliminary data.</text>
</comment>
<dbReference type="Proteomes" id="UP000243342">
    <property type="component" value="Unassembled WGS sequence"/>
</dbReference>
<dbReference type="OrthoDB" id="9799608at2"/>
<proteinExistence type="predicted"/>
<keyword evidence="2" id="KW-1185">Reference proteome</keyword>
<protein>
    <submittedName>
        <fullName evidence="1">L-rhamnose 1-epimerase</fullName>
    </submittedName>
</protein>
<dbReference type="Pfam" id="PF05336">
    <property type="entry name" value="rhaM"/>
    <property type="match status" value="1"/>
</dbReference>
<dbReference type="InterPro" id="IPR008000">
    <property type="entry name" value="Rham/fucose_mutarotase"/>
</dbReference>
<gene>
    <name evidence="1" type="ORF">BIV57_16265</name>
</gene>
<evidence type="ECO:0000313" key="1">
    <source>
        <dbReference type="EMBL" id="OIV36421.1"/>
    </source>
</evidence>
<dbReference type="SUPFAM" id="SSF54909">
    <property type="entry name" value="Dimeric alpha+beta barrel"/>
    <property type="match status" value="1"/>
</dbReference>
<organism evidence="1 2">
    <name type="scientific">Mangrovactinospora gilvigrisea</name>
    <dbReference type="NCBI Taxonomy" id="1428644"/>
    <lineage>
        <taxon>Bacteria</taxon>
        <taxon>Bacillati</taxon>
        <taxon>Actinomycetota</taxon>
        <taxon>Actinomycetes</taxon>
        <taxon>Kitasatosporales</taxon>
        <taxon>Streptomycetaceae</taxon>
        <taxon>Mangrovactinospora</taxon>
    </lineage>
</organism>
<dbReference type="RefSeq" id="WP_071657601.1">
    <property type="nucleotide sequence ID" value="NZ_MLCF01000094.1"/>
</dbReference>
<dbReference type="PANTHER" id="PTHR34389:SF2">
    <property type="entry name" value="L-RHAMNOSE MUTAROTASE"/>
    <property type="match status" value="1"/>
</dbReference>
<dbReference type="GO" id="GO:0016857">
    <property type="term" value="F:racemase and epimerase activity, acting on carbohydrates and derivatives"/>
    <property type="evidence" value="ECO:0007669"/>
    <property type="project" value="InterPro"/>
</dbReference>
<dbReference type="Gene3D" id="3.30.70.100">
    <property type="match status" value="1"/>
</dbReference>
<dbReference type="InterPro" id="IPR011008">
    <property type="entry name" value="Dimeric_a/b-barrel"/>
</dbReference>